<feature type="compositionally biased region" description="Low complexity" evidence="1">
    <location>
        <begin position="60"/>
        <end position="74"/>
    </location>
</feature>
<keyword evidence="2" id="KW-0732">Signal</keyword>
<evidence type="ECO:0000313" key="4">
    <source>
        <dbReference type="Proteomes" id="UP000005396"/>
    </source>
</evidence>
<name>A8RX81_ENTBW</name>
<accession>A8RX81</accession>
<feature type="compositionally biased region" description="Polar residues" evidence="1">
    <location>
        <begin position="44"/>
        <end position="59"/>
    </location>
</feature>
<evidence type="ECO:0000256" key="2">
    <source>
        <dbReference type="SAM" id="SignalP"/>
    </source>
</evidence>
<sequence length="245" mass="26534">MSRKYKQVKRSCNMRKKKYILYFAAAAAAAGLGLGACSPGTGAQKETASSVSAGQQTAVSGGTESGTESETGYENGHETGHETRHETELETEEGTASEHTTEHIPEQEAAKAPVLRLKLPDDVTVCSSPVIIQKDEHTVQIQFHDENTQSDAMAWASLEAGGGPSEYYVLDEEGTLQQEVWAGEKLVKMTIQKTVENSDIHGILVSWEHEGVFYELWEDDARDSMDAVIEMASAIAVRSAAVQGN</sequence>
<evidence type="ECO:0000256" key="1">
    <source>
        <dbReference type="SAM" id="MobiDB-lite"/>
    </source>
</evidence>
<dbReference type="EMBL" id="ABCC02000037">
    <property type="protein sequence ID" value="EDP15128.1"/>
    <property type="molecule type" value="Genomic_DNA"/>
</dbReference>
<feature type="compositionally biased region" description="Basic and acidic residues" evidence="1">
    <location>
        <begin position="75"/>
        <end position="88"/>
    </location>
</feature>
<dbReference type="HOGENOM" id="CLU_101298_0_0_9"/>
<dbReference type="eggNOG" id="ENOG5033CAD">
    <property type="taxonomic scope" value="Bacteria"/>
</dbReference>
<reference evidence="3 4" key="1">
    <citation type="submission" date="2007-08" db="EMBL/GenBank/DDBJ databases">
        <authorList>
            <person name="Fulton L."/>
            <person name="Clifton S."/>
            <person name="Fulton B."/>
            <person name="Xu J."/>
            <person name="Minx P."/>
            <person name="Pepin K.H."/>
            <person name="Johnson M."/>
            <person name="Thiruvilangam P."/>
            <person name="Bhonagiri V."/>
            <person name="Nash W.E."/>
            <person name="Mardis E.R."/>
            <person name="Wilson R.K."/>
        </authorList>
    </citation>
    <scope>NUCLEOTIDE SEQUENCE [LARGE SCALE GENOMIC DNA]</scope>
    <source>
        <strain evidence="4">ATCC BAA-613 / DSM 15670 / CCUG 46953 / JCM 12243 / WAL 16351</strain>
    </source>
</reference>
<feature type="compositionally biased region" description="Basic and acidic residues" evidence="1">
    <location>
        <begin position="99"/>
        <end position="109"/>
    </location>
</feature>
<proteinExistence type="predicted"/>
<feature type="chain" id="PRO_5039088211" description="DUF4367 domain-containing protein" evidence="2">
    <location>
        <begin position="37"/>
        <end position="245"/>
    </location>
</feature>
<feature type="signal peptide" evidence="2">
    <location>
        <begin position="1"/>
        <end position="36"/>
    </location>
</feature>
<dbReference type="PaxDb" id="411902-CLOBOL_04820"/>
<dbReference type="AlphaFoldDB" id="A8RX81"/>
<protein>
    <recommendedName>
        <fullName evidence="5">DUF4367 domain-containing protein</fullName>
    </recommendedName>
</protein>
<gene>
    <name evidence="3" type="ORF">CLOBOL_04820</name>
</gene>
<dbReference type="Proteomes" id="UP000005396">
    <property type="component" value="Unassembled WGS sequence"/>
</dbReference>
<comment type="caution">
    <text evidence="3">The sequence shown here is derived from an EMBL/GenBank/DDBJ whole genome shotgun (WGS) entry which is preliminary data.</text>
</comment>
<organism evidence="3 4">
    <name type="scientific">Enterocloster bolteae (strain ATCC BAA-613 / DSM 15670 / CCUG 46953 / JCM 12243 / WAL 16351)</name>
    <name type="common">Clostridium bolteae</name>
    <dbReference type="NCBI Taxonomy" id="411902"/>
    <lineage>
        <taxon>Bacteria</taxon>
        <taxon>Bacillati</taxon>
        <taxon>Bacillota</taxon>
        <taxon>Clostridia</taxon>
        <taxon>Lachnospirales</taxon>
        <taxon>Lachnospiraceae</taxon>
        <taxon>Enterocloster</taxon>
    </lineage>
</organism>
<evidence type="ECO:0000313" key="3">
    <source>
        <dbReference type="EMBL" id="EDP15128.1"/>
    </source>
</evidence>
<reference evidence="3 4" key="2">
    <citation type="submission" date="2007-09" db="EMBL/GenBank/DDBJ databases">
        <title>Draft genome sequence of Clostridium bolteae (ATCC BAA-613).</title>
        <authorList>
            <person name="Sudarsanam P."/>
            <person name="Ley R."/>
            <person name="Guruge J."/>
            <person name="Turnbaugh P.J."/>
            <person name="Mahowald M."/>
            <person name="Liep D."/>
            <person name="Gordon J."/>
        </authorList>
    </citation>
    <scope>NUCLEOTIDE SEQUENCE [LARGE SCALE GENOMIC DNA]</scope>
    <source>
        <strain evidence="4">ATCC BAA-613 / DSM 15670 / CCUG 46953 / JCM 12243 / WAL 16351</strain>
    </source>
</reference>
<feature type="region of interest" description="Disordered" evidence="1">
    <location>
        <begin position="40"/>
        <end position="111"/>
    </location>
</feature>
<evidence type="ECO:0008006" key="5">
    <source>
        <dbReference type="Google" id="ProtNLM"/>
    </source>
</evidence>